<reference evidence="2" key="1">
    <citation type="submission" date="2021-06" db="EMBL/GenBank/DDBJ databases">
        <title>Comparative genomics, transcriptomics and evolutionary studies reveal genomic signatures of adaptation to plant cell wall in hemibiotrophic fungi.</title>
        <authorList>
            <consortium name="DOE Joint Genome Institute"/>
            <person name="Baroncelli R."/>
            <person name="Diaz J.F."/>
            <person name="Benocci T."/>
            <person name="Peng M."/>
            <person name="Battaglia E."/>
            <person name="Haridas S."/>
            <person name="Andreopoulos W."/>
            <person name="Labutti K."/>
            <person name="Pangilinan J."/>
            <person name="Floch G.L."/>
            <person name="Makela M.R."/>
            <person name="Henrissat B."/>
            <person name="Grigoriev I.V."/>
            <person name="Crouch J.A."/>
            <person name="De Vries R.P."/>
            <person name="Sukno S.A."/>
            <person name="Thon M.R."/>
        </authorList>
    </citation>
    <scope>NUCLEOTIDE SEQUENCE</scope>
    <source>
        <strain evidence="2">CBS 125086</strain>
    </source>
</reference>
<name>A0AAD8QB19_9PEZI</name>
<dbReference type="AlphaFoldDB" id="A0AAD8QB19"/>
<keyword evidence="3" id="KW-1185">Reference proteome</keyword>
<sequence>MPIISIPCCFGPICRSESPPKLPSAQKIGEMCPHRPSSGVRRRHLEAPGPTRAAYTRLKRGSRLVVRVSSTGPGTRPQRAARATWRPSSDNTRVKDPLGVLAGVPMEHPPTAHSRDGYVRSHRLCRCRQGAERQRPEERAHICPDVARRPGRSFAWRYQYRTCLLPCWRT</sequence>
<proteinExistence type="predicted"/>
<organism evidence="2 3">
    <name type="scientific">Colletotrichum navitas</name>
    <dbReference type="NCBI Taxonomy" id="681940"/>
    <lineage>
        <taxon>Eukaryota</taxon>
        <taxon>Fungi</taxon>
        <taxon>Dikarya</taxon>
        <taxon>Ascomycota</taxon>
        <taxon>Pezizomycotina</taxon>
        <taxon>Sordariomycetes</taxon>
        <taxon>Hypocreomycetidae</taxon>
        <taxon>Glomerellales</taxon>
        <taxon>Glomerellaceae</taxon>
        <taxon>Colletotrichum</taxon>
        <taxon>Colletotrichum graminicola species complex</taxon>
    </lineage>
</organism>
<protein>
    <submittedName>
        <fullName evidence="2">Uncharacterized protein</fullName>
    </submittedName>
</protein>
<feature type="region of interest" description="Disordered" evidence="1">
    <location>
        <begin position="21"/>
        <end position="44"/>
    </location>
</feature>
<dbReference type="EMBL" id="JAHLJV010000005">
    <property type="protein sequence ID" value="KAK1598422.1"/>
    <property type="molecule type" value="Genomic_DNA"/>
</dbReference>
<feature type="region of interest" description="Disordered" evidence="1">
    <location>
        <begin position="68"/>
        <end position="96"/>
    </location>
</feature>
<dbReference type="RefSeq" id="XP_060419127.1">
    <property type="nucleotide sequence ID" value="XM_060552186.1"/>
</dbReference>
<dbReference type="GeneID" id="85436426"/>
<evidence type="ECO:0000313" key="3">
    <source>
        <dbReference type="Proteomes" id="UP001230504"/>
    </source>
</evidence>
<comment type="caution">
    <text evidence="2">The sequence shown here is derived from an EMBL/GenBank/DDBJ whole genome shotgun (WGS) entry which is preliminary data.</text>
</comment>
<evidence type="ECO:0000256" key="1">
    <source>
        <dbReference type="SAM" id="MobiDB-lite"/>
    </source>
</evidence>
<gene>
    <name evidence="2" type="ORF">LY79DRAFT_288174</name>
</gene>
<evidence type="ECO:0000313" key="2">
    <source>
        <dbReference type="EMBL" id="KAK1598422.1"/>
    </source>
</evidence>
<accession>A0AAD8QB19</accession>
<dbReference type="Proteomes" id="UP001230504">
    <property type="component" value="Unassembled WGS sequence"/>
</dbReference>